<organism evidence="2 3">
    <name type="scientific">Labilibaculum manganireducens</name>
    <dbReference type="NCBI Taxonomy" id="1940525"/>
    <lineage>
        <taxon>Bacteria</taxon>
        <taxon>Pseudomonadati</taxon>
        <taxon>Bacteroidota</taxon>
        <taxon>Bacteroidia</taxon>
        <taxon>Marinilabiliales</taxon>
        <taxon>Marinifilaceae</taxon>
        <taxon>Labilibaculum</taxon>
    </lineage>
</organism>
<dbReference type="PROSITE" id="PS51257">
    <property type="entry name" value="PROKAR_LIPOPROTEIN"/>
    <property type="match status" value="1"/>
</dbReference>
<dbReference type="AlphaFoldDB" id="A0A2N3I2Z6"/>
<dbReference type="Proteomes" id="UP000233618">
    <property type="component" value="Unassembled WGS sequence"/>
</dbReference>
<dbReference type="EMBL" id="MVDE01000022">
    <property type="protein sequence ID" value="PKQ64679.1"/>
    <property type="molecule type" value="Genomic_DNA"/>
</dbReference>
<evidence type="ECO:0000313" key="3">
    <source>
        <dbReference type="Proteomes" id="UP000233618"/>
    </source>
</evidence>
<keyword evidence="1" id="KW-0732">Signal</keyword>
<name>A0A2N3I2Z6_9BACT</name>
<dbReference type="RefSeq" id="WP_101310513.1">
    <property type="nucleotide sequence ID" value="NZ_MVDE01000022.1"/>
</dbReference>
<keyword evidence="3" id="KW-1185">Reference proteome</keyword>
<reference evidence="2 3" key="1">
    <citation type="journal article" date="2017" name="Front. Microbiol.">
        <title>Labilibaculum manganireducens gen. nov., sp. nov. and Labilibaculum filiforme sp. nov., Novel Bacteroidetes Isolated from Subsurface Sediments of the Baltic Sea.</title>
        <authorList>
            <person name="Vandieken V."/>
            <person name="Marshall I.P."/>
            <person name="Niemann H."/>
            <person name="Engelen B."/>
            <person name="Cypionka H."/>
        </authorList>
    </citation>
    <scope>NUCLEOTIDE SEQUENCE [LARGE SCALE GENOMIC DNA]</scope>
    <source>
        <strain evidence="2 3">59.10-2M</strain>
    </source>
</reference>
<dbReference type="InterPro" id="IPR025396">
    <property type="entry name" value="DUF4302"/>
</dbReference>
<evidence type="ECO:0000313" key="2">
    <source>
        <dbReference type="EMBL" id="PKQ64679.1"/>
    </source>
</evidence>
<gene>
    <name evidence="2" type="ORF">BZG01_14195</name>
</gene>
<proteinExistence type="predicted"/>
<evidence type="ECO:0000256" key="1">
    <source>
        <dbReference type="SAM" id="SignalP"/>
    </source>
</evidence>
<evidence type="ECO:0008006" key="4">
    <source>
        <dbReference type="Google" id="ProtNLM"/>
    </source>
</evidence>
<accession>A0A2N3I2Z6</accession>
<feature type="signal peptide" evidence="1">
    <location>
        <begin position="1"/>
        <end position="21"/>
    </location>
</feature>
<sequence length="401" mass="45437">MKNLFYILVLSLLFLSACDNVEDAVFDENPEQRLSSVLSDYKAKLIEGDGKWIAYYFGNAISMKFNEDNTVEFESTYNDGDDDNTISYRISASQIPELTFESYSVFHAIYEANRDEAEYEFLFDQVSDDRIDFISKTDSGSEKTRLSFFKSSDGDLEEAKEMMAEYSKLSFFKKLIIEGSEYEAQVIGFSDKIVLRIPLDDGRYQIIENDYEISKNGLLFPKGLEVDGLIVESFDFDKENSGFTSEVDGKKITIVVGEVLESEAGVFNGYMSVNLRNVKQTSYAIKEMVPSLVEGVPLLNEIQIYSEFGYVLCYAPGTPGSNWGGFSDFTFAEKEDAPEQLQVTWGYLTFGPWWRDVYNTDGAKMLLALITDPNGVYISKYGLNSYILISNTDPSMYILVE</sequence>
<dbReference type="Pfam" id="PF14135">
    <property type="entry name" value="DUF4302"/>
    <property type="match status" value="1"/>
</dbReference>
<feature type="chain" id="PRO_5014891198" description="DUF4302 domain-containing protein" evidence="1">
    <location>
        <begin position="22"/>
        <end position="401"/>
    </location>
</feature>
<comment type="caution">
    <text evidence="2">The sequence shown here is derived from an EMBL/GenBank/DDBJ whole genome shotgun (WGS) entry which is preliminary data.</text>
</comment>
<protein>
    <recommendedName>
        <fullName evidence="4">DUF4302 domain-containing protein</fullName>
    </recommendedName>
</protein>